<dbReference type="RefSeq" id="WP_106390031.1">
    <property type="nucleotide sequence ID" value="NZ_PVNK01000027.1"/>
</dbReference>
<organism evidence="2 3">
    <name type="scientific">Enhygromyxa salina</name>
    <dbReference type="NCBI Taxonomy" id="215803"/>
    <lineage>
        <taxon>Bacteria</taxon>
        <taxon>Pseudomonadati</taxon>
        <taxon>Myxococcota</taxon>
        <taxon>Polyangia</taxon>
        <taxon>Nannocystales</taxon>
        <taxon>Nannocystaceae</taxon>
        <taxon>Enhygromyxa</taxon>
    </lineage>
</organism>
<feature type="chain" id="PRO_5015487286" description="PEGA domain-containing protein" evidence="1">
    <location>
        <begin position="18"/>
        <end position="336"/>
    </location>
</feature>
<feature type="signal peptide" evidence="1">
    <location>
        <begin position="1"/>
        <end position="17"/>
    </location>
</feature>
<sequence length="336" mass="35033">MASPILTCALATLSAVAGYAAPGPKLPAPTLAFAPADASGDYAEALAAVDEANIAVNRDPEANLAQLEAALTALLAFGPQIAADPKGREALDLSQLNLARALLLTEDEDKAAQVMDALLMSAGQRKLPIKRFGPTLVNFHDQRRKKLEKQGAASIQVHCRVSCRIVVDEHSATADSGPLYLGTHRVWIESADGSEPPERHELELGEDGVSEVIYYPAEVEEECEVVAPPPPPEPPPPPPKRMLPRWAEISVAVIGVGAVAAGGVLLGLDGKCPGGQDPVAGAADCPELYEGTVSGIAAIGIGSALVVTGGVMLAVDEVRVGKQTGRQAVLSWQMRF</sequence>
<keyword evidence="1" id="KW-0732">Signal</keyword>
<dbReference type="AlphaFoldDB" id="A0A2S9YHV5"/>
<evidence type="ECO:0000256" key="1">
    <source>
        <dbReference type="SAM" id="SignalP"/>
    </source>
</evidence>
<dbReference type="OrthoDB" id="5504829at2"/>
<gene>
    <name evidence="2" type="ORF">ENSA5_05670</name>
</gene>
<reference evidence="2 3" key="1">
    <citation type="submission" date="2018-03" db="EMBL/GenBank/DDBJ databases">
        <title>Draft Genome Sequences of the Obligatory Marine Myxobacteria Enhygromyxa salina SWB005.</title>
        <authorList>
            <person name="Poehlein A."/>
            <person name="Moghaddam J.A."/>
            <person name="Harms H."/>
            <person name="Alanjari M."/>
            <person name="Koenig G.M."/>
            <person name="Daniel R."/>
            <person name="Schaeberle T.F."/>
        </authorList>
    </citation>
    <scope>NUCLEOTIDE SEQUENCE [LARGE SCALE GENOMIC DNA]</scope>
    <source>
        <strain evidence="2 3">SWB005</strain>
    </source>
</reference>
<proteinExistence type="predicted"/>
<evidence type="ECO:0000313" key="3">
    <source>
        <dbReference type="Proteomes" id="UP000237968"/>
    </source>
</evidence>
<evidence type="ECO:0000313" key="2">
    <source>
        <dbReference type="EMBL" id="PRQ04693.1"/>
    </source>
</evidence>
<comment type="caution">
    <text evidence="2">The sequence shown here is derived from an EMBL/GenBank/DDBJ whole genome shotgun (WGS) entry which is preliminary data.</text>
</comment>
<dbReference type="Proteomes" id="UP000237968">
    <property type="component" value="Unassembled WGS sequence"/>
</dbReference>
<keyword evidence="3" id="KW-1185">Reference proteome</keyword>
<dbReference type="EMBL" id="PVNK01000027">
    <property type="protein sequence ID" value="PRQ04693.1"/>
    <property type="molecule type" value="Genomic_DNA"/>
</dbReference>
<evidence type="ECO:0008006" key="4">
    <source>
        <dbReference type="Google" id="ProtNLM"/>
    </source>
</evidence>
<name>A0A2S9YHV5_9BACT</name>
<protein>
    <recommendedName>
        <fullName evidence="4">PEGA domain-containing protein</fullName>
    </recommendedName>
</protein>
<accession>A0A2S9YHV5</accession>